<comment type="caution">
    <text evidence="1">The sequence shown here is derived from an EMBL/GenBank/DDBJ whole genome shotgun (WGS) entry which is preliminary data.</text>
</comment>
<organism evidence="1 2">
    <name type="scientific">Vaccinium darrowii</name>
    <dbReference type="NCBI Taxonomy" id="229202"/>
    <lineage>
        <taxon>Eukaryota</taxon>
        <taxon>Viridiplantae</taxon>
        <taxon>Streptophyta</taxon>
        <taxon>Embryophyta</taxon>
        <taxon>Tracheophyta</taxon>
        <taxon>Spermatophyta</taxon>
        <taxon>Magnoliopsida</taxon>
        <taxon>eudicotyledons</taxon>
        <taxon>Gunneridae</taxon>
        <taxon>Pentapetalae</taxon>
        <taxon>asterids</taxon>
        <taxon>Ericales</taxon>
        <taxon>Ericaceae</taxon>
        <taxon>Vaccinioideae</taxon>
        <taxon>Vaccinieae</taxon>
        <taxon>Vaccinium</taxon>
    </lineage>
</organism>
<name>A0ACB7YZN9_9ERIC</name>
<dbReference type="EMBL" id="CM037153">
    <property type="protein sequence ID" value="KAH7859055.1"/>
    <property type="molecule type" value="Genomic_DNA"/>
</dbReference>
<sequence>MMKTKAEEGVQLPETKVAAAAESNGTMGGPALMSTARPDHQKNRRKHDVTLVVMRLACVLSSVAALCLMVTAKERSTASMYGFSLPLYSKWSFADSFEYLVGVCVAVAAHSVLQLLISTSRLLRKSPVIPSRKHAWLIFAADQAFAYALMSAGSAASGVTNLNRTGIKHSALPNFCKPLRSFCNRIAVSIAFTFVSCFLLAASAVFDEMKNPNMASLFGLVFAIFVLLLSTIDSPVGALKEFKVGGAEGWQQPGVNDSAMYNQWAAMHRFHVGDSLRFQYKNDSVLVVDKYGYFHCNMTKPISTFKDGNTLVNIEKPGPTYFISGDPDHCKNGQRLEIEVMGLHPFARRPPSIANPPQSYMAVSPSPSSSSGDSVSVALVAVSMGLVTSFVATYFIKPPRARPNTQSSSFSLPFNSLVLQLKMASTFFAMSSVGSFATPSSCTMDKKFINSSGTLSSLASMSSSSVQNRRRNVGMQKRYSPVIRAMTKELHFNKDGSAIKKLQAGVNKLADLVGVTLGPKGRNVVLESKYGSPKIVNDGVTVAREVELEDPVENIGARLVRQAASKTNDMAGDGTTTSVVLAQGLIAEGVKVVAAGANPIQITKGIEKTAKALVSELKLMSKEVEDSELADVAAVSAGNNYEIGNMIAEAMGKVGRKGVVTLEEGRSSENSLYVVEGMQFDRGYISPYFVTDSEKMAVEYDNCKLLLVDKKITNARDLVKVLEEAIRGGYPIVIIAEDIEQEALATLVVNKLRGALKIAALKAPGFGERKSQYLDDVAILTGGTVIREEVGLSLDTAENEVLGHAAKVVITKDMTTIIGDGSTQELVNKRVAQIKNLLEAAESDYEKEKLNERIAKLSGGVAVIQVGAQTETELKEKKLRVEDALNATKAAVEEGIVVGGGCTLLRLAAKVAAIKDSLENDEQKIGADIVKRALRYPMKLIAKNAGVNGSVVIEKVLSSDNPKYGYNAATGTYEDLMAAGIIDPTKATSVANSFLTSDAVVTEIKKPEPVAAGNPMDNSGYGY</sequence>
<reference evidence="1 2" key="1">
    <citation type="journal article" date="2021" name="Hortic Res">
        <title>High-quality reference genome and annotation aids understanding of berry development for evergreen blueberry (Vaccinium darrowii).</title>
        <authorList>
            <person name="Yu J."/>
            <person name="Hulse-Kemp A.M."/>
            <person name="Babiker E."/>
            <person name="Staton M."/>
        </authorList>
    </citation>
    <scope>NUCLEOTIDE SEQUENCE [LARGE SCALE GENOMIC DNA]</scope>
    <source>
        <strain evidence="2">cv. NJ 8807/NJ 8810</strain>
        <tissue evidence="1">Young leaf</tissue>
    </source>
</reference>
<accession>A0ACB7YZN9</accession>
<gene>
    <name evidence="1" type="ORF">Vadar_030907</name>
</gene>
<evidence type="ECO:0000313" key="2">
    <source>
        <dbReference type="Proteomes" id="UP000828048"/>
    </source>
</evidence>
<keyword evidence="2" id="KW-1185">Reference proteome</keyword>
<dbReference type="Proteomes" id="UP000828048">
    <property type="component" value="Chromosome 3"/>
</dbReference>
<protein>
    <submittedName>
        <fullName evidence="1">Uncharacterized protein</fullName>
    </submittedName>
</protein>
<evidence type="ECO:0000313" key="1">
    <source>
        <dbReference type="EMBL" id="KAH7859055.1"/>
    </source>
</evidence>
<proteinExistence type="predicted"/>